<name>A0ABY8FLM0_9GAMM</name>
<dbReference type="Pfam" id="PF08479">
    <property type="entry name" value="POTRA_2"/>
    <property type="match status" value="1"/>
</dbReference>
<feature type="domain" description="Polypeptide-transport-associated ShlB-type" evidence="1">
    <location>
        <begin position="19"/>
        <end position="93"/>
    </location>
</feature>
<organism evidence="3 4">
    <name type="scientific">Salinicola endophyticus</name>
    <dbReference type="NCBI Taxonomy" id="1949083"/>
    <lineage>
        <taxon>Bacteria</taxon>
        <taxon>Pseudomonadati</taxon>
        <taxon>Pseudomonadota</taxon>
        <taxon>Gammaproteobacteria</taxon>
        <taxon>Oceanospirillales</taxon>
        <taxon>Halomonadaceae</taxon>
        <taxon>Salinicola</taxon>
    </lineage>
</organism>
<keyword evidence="4" id="KW-1185">Reference proteome</keyword>
<dbReference type="InterPro" id="IPR035251">
    <property type="entry name" value="ShlB_POTRA"/>
</dbReference>
<dbReference type="RefSeq" id="WP_110689206.1">
    <property type="nucleotide sequence ID" value="NZ_CP035631.1"/>
</dbReference>
<dbReference type="Proteomes" id="UP001321526">
    <property type="component" value="Chromosome"/>
</dbReference>
<dbReference type="PANTHER" id="PTHR34597">
    <property type="entry name" value="SLR1661 PROTEIN"/>
    <property type="match status" value="1"/>
</dbReference>
<dbReference type="Pfam" id="PF17287">
    <property type="entry name" value="POTRA_3"/>
    <property type="match status" value="1"/>
</dbReference>
<dbReference type="Gene3D" id="3.10.20.310">
    <property type="entry name" value="membrane protein fhac"/>
    <property type="match status" value="2"/>
</dbReference>
<evidence type="ECO:0000259" key="2">
    <source>
        <dbReference type="Pfam" id="PF17287"/>
    </source>
</evidence>
<gene>
    <name evidence="3" type="ORF">EVC62_16395</name>
</gene>
<protein>
    <submittedName>
        <fullName evidence="3">ShlB/FhaC/HecB family hemolysin secretion/activation protein</fullName>
    </submittedName>
</protein>
<proteinExistence type="predicted"/>
<dbReference type="PANTHER" id="PTHR34597:SF3">
    <property type="entry name" value="OUTER MEMBRANE TRANSPORTER CDIB"/>
    <property type="match status" value="1"/>
</dbReference>
<evidence type="ECO:0000313" key="3">
    <source>
        <dbReference type="EMBL" id="WFF42945.1"/>
    </source>
</evidence>
<accession>A0ABY8FLM0</accession>
<dbReference type="EMBL" id="CP035631">
    <property type="protein sequence ID" value="WFF42945.1"/>
    <property type="molecule type" value="Genomic_DNA"/>
</dbReference>
<feature type="domain" description="ShlB POTRA" evidence="2">
    <location>
        <begin position="95"/>
        <end position="135"/>
    </location>
</feature>
<evidence type="ECO:0000259" key="1">
    <source>
        <dbReference type="Pfam" id="PF08479"/>
    </source>
</evidence>
<dbReference type="InterPro" id="IPR051544">
    <property type="entry name" value="TPS_OM_transporter"/>
</dbReference>
<reference evidence="3 4" key="1">
    <citation type="submission" date="2019-01" db="EMBL/GenBank/DDBJ databases">
        <title>Genome sequence of Salinicola endophyticus REST5.</title>
        <authorList>
            <person name="Nascimento F.X."/>
        </authorList>
    </citation>
    <scope>NUCLEOTIDE SEQUENCE [LARGE SCALE GENOMIC DNA]</scope>
    <source>
        <strain evidence="3 4">REST5</strain>
    </source>
</reference>
<sequence length="170" mass="19052">MKISPEPETRAPEQATPCFLIENFEWYDAHHLSSARRRALTHPLKGKCLSLSQMQALAHSASNAYIEQGYVTSLVHLPEQDVSGGTLRPQAEEGRIESITLDGQQSRGLKMIFPHAKGSVLNLRALEQGMVCLRRTQGARSSEHSENLNYRCLGYCRNCSGRGRAWQAWD</sequence>
<dbReference type="InterPro" id="IPR013686">
    <property type="entry name" value="Polypept-transport_assoc_ShlB"/>
</dbReference>
<evidence type="ECO:0000313" key="4">
    <source>
        <dbReference type="Proteomes" id="UP001321526"/>
    </source>
</evidence>